<dbReference type="InterPro" id="IPR020846">
    <property type="entry name" value="MFS_dom"/>
</dbReference>
<dbReference type="Pfam" id="PF00083">
    <property type="entry name" value="Sugar_tr"/>
    <property type="match status" value="2"/>
</dbReference>
<sequence>MNGYKTDNHDRKLDAEQYNAPLAELESGSTKRTWSQTLSVLISGVALFSDGYNIQITGYTNTVMAKLYPKALTTTMKARLSNSILIGDIFGMLLFGLCADRLGRRWGIVGCTFFLVLGVTLATAAHGTTPTGMLWMIVVARGVAGLGAGGEYAVCTTSAVEAANETAGLRRRRGFMVASATNVAIISGFVGSAIVFLIVLAAFHGKPHEAVWRICFGIGIVLPLSIFFFRMQMIDSTLYQKHGIAKKPFPYKLAFKRYWKPLFGCSFAWFLYDTVIYPFNLLAPTLAAGFDSNATLLQSNGWGALINSFALPGCIFGSLLIDRLGPRQTYAFGTIMVAIFGFTIGGAMEPLNTGGTGTFAAFVVLFGLFQSFLSVGPGNCNFIVSSESFPTPIRGHFLGLAAAIGKAGAAVGTQVFPLIQARYPTTIKGHQAMFFVGSGICVLCAIVVMTLIPNRRAQLEDEDVEFRQYLEANGWDTSDMGSTKVPIPINQDGEEK</sequence>
<feature type="transmembrane region" description="Helical" evidence="5">
    <location>
        <begin position="210"/>
        <end position="229"/>
    </location>
</feature>
<dbReference type="RefSeq" id="XP_062791529.1">
    <property type="nucleotide sequence ID" value="XM_062935478.1"/>
</dbReference>
<dbReference type="PANTHER" id="PTHR23508:SF10">
    <property type="entry name" value="CARBOXYLIC ACID TRANSPORTER PROTEIN HOMOLOG"/>
    <property type="match status" value="1"/>
</dbReference>
<keyword evidence="8" id="KW-1185">Reference proteome</keyword>
<feature type="transmembrane region" description="Helical" evidence="5">
    <location>
        <begin position="330"/>
        <end position="348"/>
    </location>
</feature>
<dbReference type="PANTHER" id="PTHR23508">
    <property type="entry name" value="CARBOXYLIC ACID TRANSPORTER PROTEIN HOMOLOG"/>
    <property type="match status" value="1"/>
</dbReference>
<feature type="domain" description="Major facilitator superfamily (MFS) profile" evidence="6">
    <location>
        <begin position="39"/>
        <end position="456"/>
    </location>
</feature>
<evidence type="ECO:0000256" key="5">
    <source>
        <dbReference type="SAM" id="Phobius"/>
    </source>
</evidence>
<keyword evidence="4 5" id="KW-0472">Membrane</keyword>
<feature type="transmembrane region" description="Helical" evidence="5">
    <location>
        <begin position="106"/>
        <end position="127"/>
    </location>
</feature>
<protein>
    <recommendedName>
        <fullName evidence="6">Major facilitator superfamily (MFS) profile domain-containing protein</fullName>
    </recommendedName>
</protein>
<evidence type="ECO:0000259" key="6">
    <source>
        <dbReference type="PROSITE" id="PS50850"/>
    </source>
</evidence>
<feature type="transmembrane region" description="Helical" evidence="5">
    <location>
        <begin position="133"/>
        <end position="154"/>
    </location>
</feature>
<gene>
    <name evidence="7" type="ORF">IL334_003752</name>
</gene>
<keyword evidence="2 5" id="KW-0812">Transmembrane</keyword>
<evidence type="ECO:0000313" key="8">
    <source>
        <dbReference type="Proteomes" id="UP001329825"/>
    </source>
</evidence>
<feature type="transmembrane region" description="Helical" evidence="5">
    <location>
        <begin position="397"/>
        <end position="419"/>
    </location>
</feature>
<dbReference type="SUPFAM" id="SSF103473">
    <property type="entry name" value="MFS general substrate transporter"/>
    <property type="match status" value="1"/>
</dbReference>
<name>A0ABZ1CYG4_9TREE</name>
<evidence type="ECO:0000256" key="2">
    <source>
        <dbReference type="ARBA" id="ARBA00022692"/>
    </source>
</evidence>
<feature type="transmembrane region" description="Helical" evidence="5">
    <location>
        <begin position="431"/>
        <end position="452"/>
    </location>
</feature>
<feature type="transmembrane region" description="Helical" evidence="5">
    <location>
        <begin position="354"/>
        <end position="376"/>
    </location>
</feature>
<dbReference type="Proteomes" id="UP001329825">
    <property type="component" value="Chromosome 4"/>
</dbReference>
<evidence type="ECO:0000256" key="3">
    <source>
        <dbReference type="ARBA" id="ARBA00022989"/>
    </source>
</evidence>
<feature type="transmembrane region" description="Helical" evidence="5">
    <location>
        <begin position="80"/>
        <end position="99"/>
    </location>
</feature>
<keyword evidence="3 5" id="KW-1133">Transmembrane helix</keyword>
<evidence type="ECO:0000256" key="1">
    <source>
        <dbReference type="ARBA" id="ARBA00004141"/>
    </source>
</evidence>
<accession>A0ABZ1CYG4</accession>
<dbReference type="EMBL" id="CP141884">
    <property type="protein sequence ID" value="WRT66789.1"/>
    <property type="molecule type" value="Genomic_DNA"/>
</dbReference>
<reference evidence="7 8" key="1">
    <citation type="submission" date="2024-01" db="EMBL/GenBank/DDBJ databases">
        <title>Comparative genomics of Cryptococcus and Kwoniella reveals pathogenesis evolution and contrasting modes of karyotype evolution via chromosome fusion or intercentromeric recombination.</title>
        <authorList>
            <person name="Coelho M.A."/>
            <person name="David-Palma M."/>
            <person name="Shea T."/>
            <person name="Bowers K."/>
            <person name="McGinley-Smith S."/>
            <person name="Mohammad A.W."/>
            <person name="Gnirke A."/>
            <person name="Yurkov A.M."/>
            <person name="Nowrousian M."/>
            <person name="Sun S."/>
            <person name="Cuomo C.A."/>
            <person name="Heitman J."/>
        </authorList>
    </citation>
    <scope>NUCLEOTIDE SEQUENCE [LARGE SCALE GENOMIC DNA]</scope>
    <source>
        <strain evidence="7">CBS 11374</strain>
    </source>
</reference>
<dbReference type="PROSITE" id="PS50850">
    <property type="entry name" value="MFS"/>
    <property type="match status" value="1"/>
</dbReference>
<dbReference type="GeneID" id="87955883"/>
<comment type="subcellular location">
    <subcellularLocation>
        <location evidence="1">Membrane</location>
        <topology evidence="1">Multi-pass membrane protein</topology>
    </subcellularLocation>
</comment>
<dbReference type="InterPro" id="IPR036259">
    <property type="entry name" value="MFS_trans_sf"/>
</dbReference>
<dbReference type="Gene3D" id="1.20.1250.20">
    <property type="entry name" value="MFS general substrate transporter like domains"/>
    <property type="match status" value="1"/>
</dbReference>
<organism evidence="7 8">
    <name type="scientific">Kwoniella shivajii</name>
    <dbReference type="NCBI Taxonomy" id="564305"/>
    <lineage>
        <taxon>Eukaryota</taxon>
        <taxon>Fungi</taxon>
        <taxon>Dikarya</taxon>
        <taxon>Basidiomycota</taxon>
        <taxon>Agaricomycotina</taxon>
        <taxon>Tremellomycetes</taxon>
        <taxon>Tremellales</taxon>
        <taxon>Cryptococcaceae</taxon>
        <taxon>Kwoniella</taxon>
    </lineage>
</organism>
<feature type="transmembrane region" description="Helical" evidence="5">
    <location>
        <begin position="302"/>
        <end position="321"/>
    </location>
</feature>
<dbReference type="InterPro" id="IPR005828">
    <property type="entry name" value="MFS_sugar_transport-like"/>
</dbReference>
<evidence type="ECO:0000256" key="4">
    <source>
        <dbReference type="ARBA" id="ARBA00023136"/>
    </source>
</evidence>
<feature type="transmembrane region" description="Helical" evidence="5">
    <location>
        <begin position="175"/>
        <end position="204"/>
    </location>
</feature>
<evidence type="ECO:0000313" key="7">
    <source>
        <dbReference type="EMBL" id="WRT66789.1"/>
    </source>
</evidence>
<feature type="transmembrane region" description="Helical" evidence="5">
    <location>
        <begin position="262"/>
        <end position="282"/>
    </location>
</feature>
<proteinExistence type="predicted"/>